<proteinExistence type="predicted"/>
<evidence type="ECO:0000313" key="2">
    <source>
        <dbReference type="Proteomes" id="UP000074850"/>
    </source>
</evidence>
<accession>A0A0Z8IHE5</accession>
<dbReference type="EMBL" id="FIHM01000026">
    <property type="protein sequence ID" value="CYV35560.1"/>
    <property type="molecule type" value="Genomic_DNA"/>
</dbReference>
<evidence type="ECO:0000313" key="1">
    <source>
        <dbReference type="EMBL" id="CYV35560.1"/>
    </source>
</evidence>
<sequence length="113" mass="13636">MFNLLHYINILNRSEIKKYNLIGLNSEILLSKNLFRYNTEISSYLSQVFEIEFLPYVMRSRTTIVARLTREIYKYDEKQIDIARKKMLKYLKSINAEQKQNKQEGSNNLLSWY</sequence>
<reference evidence="1 2" key="1">
    <citation type="submission" date="2016-02" db="EMBL/GenBank/DDBJ databases">
        <authorList>
            <consortium name="Pathogen Informatics"/>
        </authorList>
    </citation>
    <scope>NUCLEOTIDE SEQUENCE [LARGE SCALE GENOMIC DNA]</scope>
    <source>
        <strain evidence="1 2">LSS64</strain>
    </source>
</reference>
<organism evidence="1 2">
    <name type="scientific">Streptococcus suis</name>
    <dbReference type="NCBI Taxonomy" id="1307"/>
    <lineage>
        <taxon>Bacteria</taxon>
        <taxon>Bacillati</taxon>
        <taxon>Bacillota</taxon>
        <taxon>Bacilli</taxon>
        <taxon>Lactobacillales</taxon>
        <taxon>Streptococcaceae</taxon>
        <taxon>Streptococcus</taxon>
    </lineage>
</organism>
<gene>
    <name evidence="1" type="ORF">ERS132426_01273</name>
</gene>
<name>A0A0Z8IHE5_STRSU</name>
<dbReference type="AlphaFoldDB" id="A0A0Z8IHE5"/>
<protein>
    <submittedName>
        <fullName evidence="1">Uncharacterized protein</fullName>
    </submittedName>
</protein>
<dbReference type="RefSeq" id="WP_052805293.1">
    <property type="nucleotide sequence ID" value="NZ_FIIM01000010.1"/>
</dbReference>
<dbReference type="Proteomes" id="UP000074850">
    <property type="component" value="Unassembled WGS sequence"/>
</dbReference>